<gene>
    <name evidence="2" type="ORF">R3P38DRAFT_2365509</name>
</gene>
<feature type="region of interest" description="Disordered" evidence="1">
    <location>
        <begin position="1"/>
        <end position="32"/>
    </location>
</feature>
<organism evidence="2 3">
    <name type="scientific">Favolaschia claudopus</name>
    <dbReference type="NCBI Taxonomy" id="2862362"/>
    <lineage>
        <taxon>Eukaryota</taxon>
        <taxon>Fungi</taxon>
        <taxon>Dikarya</taxon>
        <taxon>Basidiomycota</taxon>
        <taxon>Agaricomycotina</taxon>
        <taxon>Agaricomycetes</taxon>
        <taxon>Agaricomycetidae</taxon>
        <taxon>Agaricales</taxon>
        <taxon>Marasmiineae</taxon>
        <taxon>Mycenaceae</taxon>
        <taxon>Favolaschia</taxon>
    </lineage>
</organism>
<accession>A0AAV9ZQY1</accession>
<evidence type="ECO:0000313" key="2">
    <source>
        <dbReference type="EMBL" id="KAK6988491.1"/>
    </source>
</evidence>
<feature type="region of interest" description="Disordered" evidence="1">
    <location>
        <begin position="47"/>
        <end position="71"/>
    </location>
</feature>
<evidence type="ECO:0000256" key="1">
    <source>
        <dbReference type="SAM" id="MobiDB-lite"/>
    </source>
</evidence>
<sequence>SPMDIEDDGFHPEFRADDEDFDGNRPEPLPPRFIFVKNHPHSRLPDKIIPLDASSDSSPETSLGNNDTEFDPDARPWAPFRSFADYKFATRCVKRRMTNQEIDEDLDDLHDGVFSSDCKVTFQTHRDVEKSLAAARITNISFHSETLVVDYDGPTLGKRYEVQVEFRDPWELTKWWACDASLVHVSTWHSQKKYLCAKGEIDLTNPLYNEPWTGETWWEVDVCFP</sequence>
<dbReference type="EMBL" id="JAWWNJ010000122">
    <property type="protein sequence ID" value="KAK6988491.1"/>
    <property type="molecule type" value="Genomic_DNA"/>
</dbReference>
<dbReference type="Proteomes" id="UP001362999">
    <property type="component" value="Unassembled WGS sequence"/>
</dbReference>
<feature type="non-terminal residue" evidence="2">
    <location>
        <position position="225"/>
    </location>
</feature>
<proteinExistence type="predicted"/>
<protein>
    <submittedName>
        <fullName evidence="2">Uncharacterized protein</fullName>
    </submittedName>
</protein>
<reference evidence="2 3" key="1">
    <citation type="journal article" date="2024" name="J Genomics">
        <title>Draft genome sequencing and assembly of Favolaschia claudopus CIRM-BRFM 2984 isolated from oak limbs.</title>
        <authorList>
            <person name="Navarro D."/>
            <person name="Drula E."/>
            <person name="Chaduli D."/>
            <person name="Cazenave R."/>
            <person name="Ahrendt S."/>
            <person name="Wang J."/>
            <person name="Lipzen A."/>
            <person name="Daum C."/>
            <person name="Barry K."/>
            <person name="Grigoriev I.V."/>
            <person name="Favel A."/>
            <person name="Rosso M.N."/>
            <person name="Martin F."/>
        </authorList>
    </citation>
    <scope>NUCLEOTIDE SEQUENCE [LARGE SCALE GENOMIC DNA]</scope>
    <source>
        <strain evidence="2 3">CIRM-BRFM 2984</strain>
    </source>
</reference>
<name>A0AAV9ZQY1_9AGAR</name>
<comment type="caution">
    <text evidence="2">The sequence shown here is derived from an EMBL/GenBank/DDBJ whole genome shotgun (WGS) entry which is preliminary data.</text>
</comment>
<dbReference type="AlphaFoldDB" id="A0AAV9ZQY1"/>
<feature type="compositionally biased region" description="Polar residues" evidence="1">
    <location>
        <begin position="54"/>
        <end position="67"/>
    </location>
</feature>
<feature type="non-terminal residue" evidence="2">
    <location>
        <position position="1"/>
    </location>
</feature>
<evidence type="ECO:0000313" key="3">
    <source>
        <dbReference type="Proteomes" id="UP001362999"/>
    </source>
</evidence>
<keyword evidence="3" id="KW-1185">Reference proteome</keyword>